<dbReference type="SUPFAM" id="SSF102114">
    <property type="entry name" value="Radical SAM enzymes"/>
    <property type="match status" value="1"/>
</dbReference>
<dbReference type="PANTHER" id="PTHR30352">
    <property type="entry name" value="PYRUVATE FORMATE-LYASE-ACTIVATING ENZYME"/>
    <property type="match status" value="1"/>
</dbReference>
<dbReference type="EMBL" id="JAFBDQ010000011">
    <property type="protein sequence ID" value="MBM7557303.1"/>
    <property type="molecule type" value="Genomic_DNA"/>
</dbReference>
<keyword evidence="4" id="KW-0479">Metal-binding</keyword>
<dbReference type="Gene3D" id="3.20.20.70">
    <property type="entry name" value="Aldolase class I"/>
    <property type="match status" value="1"/>
</dbReference>
<keyword evidence="3" id="KW-0949">S-adenosyl-L-methionine</keyword>
<dbReference type="PROSITE" id="PS51257">
    <property type="entry name" value="PROKAR_LIPOPROTEIN"/>
    <property type="match status" value="1"/>
</dbReference>
<evidence type="ECO:0000313" key="9">
    <source>
        <dbReference type="Proteomes" id="UP000774000"/>
    </source>
</evidence>
<dbReference type="GO" id="GO:0043365">
    <property type="term" value="F:[formate-C-acetyltransferase]-activating enzyme activity"/>
    <property type="evidence" value="ECO:0007669"/>
    <property type="project" value="UniProtKB-EC"/>
</dbReference>
<evidence type="ECO:0000256" key="2">
    <source>
        <dbReference type="ARBA" id="ARBA00022485"/>
    </source>
</evidence>
<gene>
    <name evidence="8" type="ORF">JOC47_002169</name>
</gene>
<dbReference type="InterPro" id="IPR007197">
    <property type="entry name" value="rSAM"/>
</dbReference>
<evidence type="ECO:0000313" key="8">
    <source>
        <dbReference type="EMBL" id="MBM7557303.1"/>
    </source>
</evidence>
<dbReference type="PROSITE" id="PS51918">
    <property type="entry name" value="RADICAL_SAM"/>
    <property type="match status" value="1"/>
</dbReference>
<comment type="cofactor">
    <cofactor evidence="1">
        <name>[4Fe-4S] cluster</name>
        <dbReference type="ChEBI" id="CHEBI:49883"/>
    </cofactor>
</comment>
<evidence type="ECO:0000256" key="4">
    <source>
        <dbReference type="ARBA" id="ARBA00022723"/>
    </source>
</evidence>
<accession>A0A939BPU5</accession>
<dbReference type="SFLD" id="SFLDS00029">
    <property type="entry name" value="Radical_SAM"/>
    <property type="match status" value="2"/>
</dbReference>
<keyword evidence="8" id="KW-0670">Pyruvate</keyword>
<dbReference type="GO" id="GO:0046872">
    <property type="term" value="F:metal ion binding"/>
    <property type="evidence" value="ECO:0007669"/>
    <property type="project" value="UniProtKB-KW"/>
</dbReference>
<dbReference type="SMART" id="SM00729">
    <property type="entry name" value="Elp3"/>
    <property type="match status" value="1"/>
</dbReference>
<evidence type="ECO:0000256" key="3">
    <source>
        <dbReference type="ARBA" id="ARBA00022691"/>
    </source>
</evidence>
<dbReference type="InterPro" id="IPR012840">
    <property type="entry name" value="NrdG2"/>
</dbReference>
<comment type="caution">
    <text evidence="8">The sequence shown here is derived from an EMBL/GenBank/DDBJ whole genome shotgun (WGS) entry which is preliminary data.</text>
</comment>
<evidence type="ECO:0000259" key="7">
    <source>
        <dbReference type="PROSITE" id="PS51918"/>
    </source>
</evidence>
<dbReference type="CDD" id="cd01335">
    <property type="entry name" value="Radical_SAM"/>
    <property type="match status" value="1"/>
</dbReference>
<evidence type="ECO:0000256" key="1">
    <source>
        <dbReference type="ARBA" id="ARBA00001966"/>
    </source>
</evidence>
<dbReference type="PANTHER" id="PTHR30352:SF13">
    <property type="entry name" value="GLYCYL-RADICAL ENZYME ACTIVATING ENZYME YJJW-RELATED"/>
    <property type="match status" value="1"/>
</dbReference>
<dbReference type="InterPro" id="IPR058240">
    <property type="entry name" value="rSAM_sf"/>
</dbReference>
<dbReference type="RefSeq" id="WP_204702062.1">
    <property type="nucleotide sequence ID" value="NZ_JAFBDQ010000011.1"/>
</dbReference>
<protein>
    <submittedName>
        <fullName evidence="8">Pyruvate formate lyase activating enzyme</fullName>
        <ecNumber evidence="8">1.97.1.4</ecNumber>
    </submittedName>
</protein>
<dbReference type="SFLD" id="SFLDG01094">
    <property type="entry name" value="Uncharacterised_Radical_SAM_Su"/>
    <property type="match status" value="1"/>
</dbReference>
<evidence type="ECO:0000256" key="5">
    <source>
        <dbReference type="ARBA" id="ARBA00023004"/>
    </source>
</evidence>
<keyword evidence="8" id="KW-0456">Lyase</keyword>
<keyword evidence="8" id="KW-0560">Oxidoreductase</keyword>
<dbReference type="InterPro" id="IPR034457">
    <property type="entry name" value="Organic_radical-activating"/>
</dbReference>
<dbReference type="Pfam" id="PF04055">
    <property type="entry name" value="Radical_SAM"/>
    <property type="match status" value="1"/>
</dbReference>
<dbReference type="GO" id="GO:0016829">
    <property type="term" value="F:lyase activity"/>
    <property type="evidence" value="ECO:0007669"/>
    <property type="project" value="UniProtKB-KW"/>
</dbReference>
<keyword evidence="2" id="KW-0004">4Fe-4S</keyword>
<keyword evidence="5" id="KW-0408">Iron</keyword>
<dbReference type="Proteomes" id="UP000774000">
    <property type="component" value="Unassembled WGS sequence"/>
</dbReference>
<dbReference type="AlphaFoldDB" id="A0A939BPU5"/>
<dbReference type="InterPro" id="IPR006638">
    <property type="entry name" value="Elp3/MiaA/NifB-like_rSAM"/>
</dbReference>
<name>A0A939BPU5_9FIRM</name>
<keyword evidence="9" id="KW-1185">Reference proteome</keyword>
<organism evidence="8 9">
    <name type="scientific">Halanaerobacter jeridensis</name>
    <dbReference type="NCBI Taxonomy" id="706427"/>
    <lineage>
        <taxon>Bacteria</taxon>
        <taxon>Bacillati</taxon>
        <taxon>Bacillota</taxon>
        <taxon>Clostridia</taxon>
        <taxon>Halanaerobiales</taxon>
        <taxon>Halobacteroidaceae</taxon>
        <taxon>Halanaerobacter</taxon>
    </lineage>
</organism>
<sequence>MKISGIQKTSLMDYPDHLAAIIFTQGCNFACPYCHNPHLIPNSSSDNSYYSENKVLEFLKSRKGLIDGVVITGGEPTLQSDLLAFIEKIKVIGLKVKLDTNGSNPELLAQLINEDLLDYIAMDVKAPLEKEKAILGKTGFKESIVESIQLIKNSNIDYEFRTTVVPTLHDKEKMGEIGKLIQGSKCHYIQNFRPKNTLDPELSKVKEFPPSKLEKFKNILKKYVEHVTIRN</sequence>
<dbReference type="GO" id="GO:0051539">
    <property type="term" value="F:4 iron, 4 sulfur cluster binding"/>
    <property type="evidence" value="ECO:0007669"/>
    <property type="project" value="UniProtKB-KW"/>
</dbReference>
<dbReference type="SFLD" id="SFLDG01067">
    <property type="entry name" value="SPASM/twitch_domain_containing"/>
    <property type="match status" value="1"/>
</dbReference>
<dbReference type="NCBIfam" id="TIGR02495">
    <property type="entry name" value="NrdG2"/>
    <property type="match status" value="1"/>
</dbReference>
<evidence type="ECO:0000256" key="6">
    <source>
        <dbReference type="ARBA" id="ARBA00023014"/>
    </source>
</evidence>
<keyword evidence="6" id="KW-0411">Iron-sulfur</keyword>
<dbReference type="InterPro" id="IPR013785">
    <property type="entry name" value="Aldolase_TIM"/>
</dbReference>
<dbReference type="EC" id="1.97.1.4" evidence="8"/>
<reference evidence="8" key="1">
    <citation type="submission" date="2021-01" db="EMBL/GenBank/DDBJ databases">
        <title>Genomic Encyclopedia of Type Strains, Phase IV (KMG-IV): sequencing the most valuable type-strain genomes for metagenomic binning, comparative biology and taxonomic classification.</title>
        <authorList>
            <person name="Goeker M."/>
        </authorList>
    </citation>
    <scope>NUCLEOTIDE SEQUENCE</scope>
    <source>
        <strain evidence="8">DSM 23230</strain>
    </source>
</reference>
<feature type="domain" description="Radical SAM core" evidence="7">
    <location>
        <begin position="13"/>
        <end position="230"/>
    </location>
</feature>
<proteinExistence type="predicted"/>